<dbReference type="GO" id="GO:0003735">
    <property type="term" value="F:structural constituent of ribosome"/>
    <property type="evidence" value="ECO:0007669"/>
    <property type="project" value="TreeGrafter"/>
</dbReference>
<evidence type="ECO:0000256" key="1">
    <source>
        <dbReference type="ARBA" id="ARBA00025453"/>
    </source>
</evidence>
<protein>
    <submittedName>
        <fullName evidence="4">Small subunit ribosomal protein S1</fullName>
    </submittedName>
</protein>
<dbReference type="Proteomes" id="UP001054902">
    <property type="component" value="Unassembled WGS sequence"/>
</dbReference>
<dbReference type="InterPro" id="IPR012340">
    <property type="entry name" value="NA-bd_OB-fold"/>
</dbReference>
<evidence type="ECO:0000313" key="4">
    <source>
        <dbReference type="EMBL" id="GFH53653.1"/>
    </source>
</evidence>
<gene>
    <name evidence="4" type="ORF">CTEN210_10129</name>
</gene>
<organism evidence="4 5">
    <name type="scientific">Chaetoceros tenuissimus</name>
    <dbReference type="NCBI Taxonomy" id="426638"/>
    <lineage>
        <taxon>Eukaryota</taxon>
        <taxon>Sar</taxon>
        <taxon>Stramenopiles</taxon>
        <taxon>Ochrophyta</taxon>
        <taxon>Bacillariophyta</taxon>
        <taxon>Coscinodiscophyceae</taxon>
        <taxon>Chaetocerotophycidae</taxon>
        <taxon>Chaetocerotales</taxon>
        <taxon>Chaetocerotaceae</taxon>
        <taxon>Chaetoceros</taxon>
    </lineage>
</organism>
<accession>A0AAD3CX75</accession>
<dbReference type="InterPro" id="IPR003029">
    <property type="entry name" value="S1_domain"/>
</dbReference>
<dbReference type="GO" id="GO:0003729">
    <property type="term" value="F:mRNA binding"/>
    <property type="evidence" value="ECO:0007669"/>
    <property type="project" value="TreeGrafter"/>
</dbReference>
<dbReference type="PANTHER" id="PTHR10724">
    <property type="entry name" value="30S RIBOSOMAL PROTEIN S1"/>
    <property type="match status" value="1"/>
</dbReference>
<reference evidence="4 5" key="1">
    <citation type="journal article" date="2021" name="Sci. Rep.">
        <title>The genome of the diatom Chaetoceros tenuissimus carries an ancient integrated fragment of an extant virus.</title>
        <authorList>
            <person name="Hongo Y."/>
            <person name="Kimura K."/>
            <person name="Takaki Y."/>
            <person name="Yoshida Y."/>
            <person name="Baba S."/>
            <person name="Kobayashi G."/>
            <person name="Nagasaki K."/>
            <person name="Hano T."/>
            <person name="Tomaru Y."/>
        </authorList>
    </citation>
    <scope>NUCLEOTIDE SEQUENCE [LARGE SCALE GENOMIC DNA]</scope>
    <source>
        <strain evidence="4 5">NIES-3715</strain>
    </source>
</reference>
<dbReference type="EMBL" id="BLLK01000047">
    <property type="protein sequence ID" value="GFH53653.1"/>
    <property type="molecule type" value="Genomic_DNA"/>
</dbReference>
<keyword evidence="4" id="KW-0687">Ribonucleoprotein</keyword>
<proteinExistence type="predicted"/>
<dbReference type="Pfam" id="PF00575">
    <property type="entry name" value="S1"/>
    <property type="match status" value="2"/>
</dbReference>
<dbReference type="InterPro" id="IPR050437">
    <property type="entry name" value="Ribos_protein_bS1-like"/>
</dbReference>
<dbReference type="FunFam" id="2.40.50.140:FF:000051">
    <property type="entry name" value="RNA-binding transcriptional accessory protein"/>
    <property type="match status" value="1"/>
</dbReference>
<dbReference type="SMART" id="SM00316">
    <property type="entry name" value="S1"/>
    <property type="match status" value="2"/>
</dbReference>
<dbReference type="AlphaFoldDB" id="A0AAD3CX75"/>
<dbReference type="GO" id="GO:0005840">
    <property type="term" value="C:ribosome"/>
    <property type="evidence" value="ECO:0007669"/>
    <property type="project" value="UniProtKB-KW"/>
</dbReference>
<comment type="caution">
    <text evidence="4">The sequence shown here is derived from an EMBL/GenBank/DDBJ whole genome shotgun (WGS) entry which is preliminary data.</text>
</comment>
<evidence type="ECO:0000256" key="2">
    <source>
        <dbReference type="SAM" id="SignalP"/>
    </source>
</evidence>
<dbReference type="GO" id="GO:0005737">
    <property type="term" value="C:cytoplasm"/>
    <property type="evidence" value="ECO:0007669"/>
    <property type="project" value="UniProtKB-ARBA"/>
</dbReference>
<evidence type="ECO:0000259" key="3">
    <source>
        <dbReference type="PROSITE" id="PS50126"/>
    </source>
</evidence>
<keyword evidence="5" id="KW-1185">Reference proteome</keyword>
<feature type="chain" id="PRO_5041946748" evidence="2">
    <location>
        <begin position="20"/>
        <end position="317"/>
    </location>
</feature>
<dbReference type="PANTHER" id="PTHR10724:SF10">
    <property type="entry name" value="S1 RNA-BINDING DOMAIN-CONTAINING PROTEIN 1"/>
    <property type="match status" value="1"/>
</dbReference>
<evidence type="ECO:0000313" key="5">
    <source>
        <dbReference type="Proteomes" id="UP001054902"/>
    </source>
</evidence>
<dbReference type="SUPFAM" id="SSF50249">
    <property type="entry name" value="Nucleic acid-binding proteins"/>
    <property type="match status" value="2"/>
</dbReference>
<keyword evidence="4" id="KW-0689">Ribosomal protein</keyword>
<dbReference type="GO" id="GO:0006412">
    <property type="term" value="P:translation"/>
    <property type="evidence" value="ECO:0007669"/>
    <property type="project" value="TreeGrafter"/>
</dbReference>
<name>A0AAD3CX75_9STRA</name>
<feature type="signal peptide" evidence="2">
    <location>
        <begin position="1"/>
        <end position="19"/>
    </location>
</feature>
<sequence length="317" mass="36734">MRSLFILISVLSILTVCQAFIPSPSKQITTSLSSNEDVVLFSDDDQETQNLQKNKRWKNLSPAVKARIIKEGQDRAIRNKKKREPSADKKRRLMMQYKTAMVENKRRSRVERPFPTNSPMRANLKDIEVGEMYNGTVISLTDFGAYVDIGTECDGLLHVSQITRDRFVDHPRQVLAPGDEVDVRVVNTSPKLKKMQLSMLPKEVLEEEDEDEEEFEERIALEDLAADDELWGEIKRVTAFGAYVELGCVAQGWLHFMDHPEFEYGKEPSDFMKVGDRIRCWVVNVEEDRERLRITATRPKDLPGPKREFRMRDDSYY</sequence>
<feature type="domain" description="S1 motif" evidence="3">
    <location>
        <begin position="227"/>
        <end position="297"/>
    </location>
</feature>
<keyword evidence="2" id="KW-0732">Signal</keyword>
<dbReference type="PROSITE" id="PS50126">
    <property type="entry name" value="S1"/>
    <property type="match status" value="2"/>
</dbReference>
<comment type="function">
    <text evidence="1">Associates with the EF-Tu.GDP complex and induces the exchange of GDP to GTP. It remains bound to the aminoacyl-tRNA.EF-Tu.GTP complex up to the GTP hydrolysis stage on the ribosome.</text>
</comment>
<feature type="domain" description="S1 motif" evidence="3">
    <location>
        <begin position="130"/>
        <end position="200"/>
    </location>
</feature>
<dbReference type="Gene3D" id="2.40.50.140">
    <property type="entry name" value="Nucleic acid-binding proteins"/>
    <property type="match status" value="2"/>
</dbReference>